<dbReference type="EMBL" id="CM016554">
    <property type="protein sequence ID" value="TKW27637.1"/>
    <property type="molecule type" value="Genomic_DNA"/>
</dbReference>
<sequence>MVRFISHVCVQVQCSAVCSGLYSLGHVELHFDPHASCTKLQWITWLPCQKQKLLLHTQIVYTESSRNTLSSQHTFGQAWPAGTLKIVLVTFIGLLPDVDTHTHTVSCAADDQDPRPPLTRVEQKG</sequence>
<name>A0A4U6VSG5_SETVI</name>
<proteinExistence type="predicted"/>
<accession>A0A4U6VSG5</accession>
<evidence type="ECO:0000313" key="2">
    <source>
        <dbReference type="Proteomes" id="UP000298652"/>
    </source>
</evidence>
<dbReference type="AlphaFoldDB" id="A0A4U6VSG5"/>
<keyword evidence="2" id="KW-1185">Reference proteome</keyword>
<dbReference type="Gramene" id="TKW27637">
    <property type="protein sequence ID" value="TKW27637"/>
    <property type="gene ID" value="SEVIR_3G270400v2"/>
</dbReference>
<protein>
    <submittedName>
        <fullName evidence="1">Uncharacterized protein</fullName>
    </submittedName>
</protein>
<organism evidence="1 2">
    <name type="scientific">Setaria viridis</name>
    <name type="common">Green bristlegrass</name>
    <name type="synonym">Setaria italica subsp. viridis</name>
    <dbReference type="NCBI Taxonomy" id="4556"/>
    <lineage>
        <taxon>Eukaryota</taxon>
        <taxon>Viridiplantae</taxon>
        <taxon>Streptophyta</taxon>
        <taxon>Embryophyta</taxon>
        <taxon>Tracheophyta</taxon>
        <taxon>Spermatophyta</taxon>
        <taxon>Magnoliopsida</taxon>
        <taxon>Liliopsida</taxon>
        <taxon>Poales</taxon>
        <taxon>Poaceae</taxon>
        <taxon>PACMAD clade</taxon>
        <taxon>Panicoideae</taxon>
        <taxon>Panicodae</taxon>
        <taxon>Paniceae</taxon>
        <taxon>Cenchrinae</taxon>
        <taxon>Setaria</taxon>
    </lineage>
</organism>
<dbReference type="Proteomes" id="UP000298652">
    <property type="component" value="Chromosome 3"/>
</dbReference>
<gene>
    <name evidence="1" type="ORF">SEVIR_3G270400v2</name>
</gene>
<reference evidence="1" key="1">
    <citation type="submission" date="2019-03" db="EMBL/GenBank/DDBJ databases">
        <title>WGS assembly of Setaria viridis.</title>
        <authorList>
            <person name="Huang P."/>
            <person name="Jenkins J."/>
            <person name="Grimwood J."/>
            <person name="Barry K."/>
            <person name="Healey A."/>
            <person name="Mamidi S."/>
            <person name="Sreedasyam A."/>
            <person name="Shu S."/>
            <person name="Feldman M."/>
            <person name="Wu J."/>
            <person name="Yu Y."/>
            <person name="Chen C."/>
            <person name="Johnson J."/>
            <person name="Rokhsar D."/>
            <person name="Baxter I."/>
            <person name="Schmutz J."/>
            <person name="Brutnell T."/>
            <person name="Kellogg E."/>
        </authorList>
    </citation>
    <scope>NUCLEOTIDE SEQUENCE [LARGE SCALE GENOMIC DNA]</scope>
</reference>
<evidence type="ECO:0000313" key="1">
    <source>
        <dbReference type="EMBL" id="TKW27637.1"/>
    </source>
</evidence>